<organism evidence="1 2">
    <name type="scientific">Providencia huashanensis</name>
    <dbReference type="NCBI Taxonomy" id="3037798"/>
    <lineage>
        <taxon>Bacteria</taxon>
        <taxon>Pseudomonadati</taxon>
        <taxon>Pseudomonadota</taxon>
        <taxon>Gammaproteobacteria</taxon>
        <taxon>Enterobacterales</taxon>
        <taxon>Morganellaceae</taxon>
        <taxon>Providencia</taxon>
    </lineage>
</organism>
<evidence type="ECO:0008006" key="3">
    <source>
        <dbReference type="Google" id="ProtNLM"/>
    </source>
</evidence>
<reference evidence="1" key="1">
    <citation type="submission" date="2023-07" db="EMBL/GenBank/DDBJ databases">
        <authorList>
            <person name="Yang W."/>
            <person name="Chen J."/>
            <person name="Ji P."/>
            <person name="Hu F."/>
        </authorList>
    </citation>
    <scope>NUCLEOTIDE SEQUENCE</scope>
    <source>
        <strain evidence="1">CRE-138-0111</strain>
    </source>
</reference>
<accession>A0ABT9AWV1</accession>
<reference evidence="1" key="2">
    <citation type="journal article" date="2024" name="Int. J. Antimicrob. Agents">
        <title>Identification of a novel Providencia species showing multi-drug-resistant in three patients with hospital-acquired infection.</title>
        <authorList>
            <person name="Yang W."/>
            <person name="Chen J."/>
            <person name="Yang F."/>
            <person name="Ji P."/>
            <person name="Shen S."/>
            <person name="Yin D."/>
            <person name="Hu F."/>
        </authorList>
    </citation>
    <scope>NUCLEOTIDE SEQUENCE</scope>
    <source>
        <strain evidence="1">CRE-138-0111</strain>
    </source>
</reference>
<gene>
    <name evidence="1" type="ORF">Q5E86_20910</name>
</gene>
<sequence>MSDFHHGFGPMPDESLNSFIYRVLRRSGHRCFHSILMAGGWGDKPSVPLSAKHEFKFLDRYLKLDLYERTFRQEKNQVSIFSNPISHVNNLNKTFSPTKYVKSCGNTIQIKFCRKCIDVQIKESGFSYFKYEWLYEDFCKVHQSILHAIDSRVSRKEIFEVVQYILSGNCVDRFLCKTLDGFYAYTSWPLSKSEIKFAPCVKPLLINHFKSKSTCYHNGYTELVDYGYLTNKERQATIKHKRSEEIKFSLEEYLDFYLEFDYESIIEFLKEQLKLQSFSLAKANLHKRIYKVWKDRKSNCSLCKININFGEMCPVAEQSQVYFKKAVSILDVHIPPRNICEDKLSEMIDKVYSHQENIGVRDGEILVRKNIEKYELHSSYGGEKAYNEYVSKVLRDLKFWIFPLLIM</sequence>
<protein>
    <recommendedName>
        <fullName evidence="3">TniQ protein</fullName>
    </recommendedName>
</protein>
<proteinExistence type="predicted"/>
<comment type="caution">
    <text evidence="1">The sequence shown here is derived from an EMBL/GenBank/DDBJ whole genome shotgun (WGS) entry which is preliminary data.</text>
</comment>
<dbReference type="Proteomes" id="UP001176478">
    <property type="component" value="Unassembled WGS sequence"/>
</dbReference>
<evidence type="ECO:0000313" key="2">
    <source>
        <dbReference type="Proteomes" id="UP001176478"/>
    </source>
</evidence>
<keyword evidence="2" id="KW-1185">Reference proteome</keyword>
<name>A0ABT9AWV1_9GAMM</name>
<evidence type="ECO:0000313" key="1">
    <source>
        <dbReference type="EMBL" id="MDO7858752.1"/>
    </source>
</evidence>
<dbReference type="EMBL" id="JAUQTG010000018">
    <property type="protein sequence ID" value="MDO7858752.1"/>
    <property type="molecule type" value="Genomic_DNA"/>
</dbReference>